<dbReference type="EMBL" id="LRGB01000642">
    <property type="protein sequence ID" value="KZS17182.1"/>
    <property type="molecule type" value="Genomic_DNA"/>
</dbReference>
<gene>
    <name evidence="6" type="ORF">APZ42_016780</name>
</gene>
<dbReference type="AlphaFoldDB" id="A0A165A4X9"/>
<evidence type="ECO:0000256" key="2">
    <source>
        <dbReference type="ARBA" id="ARBA00022481"/>
    </source>
</evidence>
<keyword evidence="2" id="KW-0488">Methylation</keyword>
<keyword evidence="4" id="KW-0175">Coiled coil</keyword>
<name>A0A165A4X9_9CRUS</name>
<feature type="coiled-coil region" evidence="4">
    <location>
        <begin position="5"/>
        <end position="32"/>
    </location>
</feature>
<evidence type="ECO:0000256" key="1">
    <source>
        <dbReference type="ARBA" id="ARBA00010835"/>
    </source>
</evidence>
<keyword evidence="3" id="KW-0648">Protein biosynthesis</keyword>
<protein>
    <submittedName>
        <fullName evidence="6">Peptide chain release factor 1</fullName>
    </submittedName>
</protein>
<dbReference type="STRING" id="35525.A0A165A4X9"/>
<dbReference type="Pfam" id="PF00472">
    <property type="entry name" value="RF-1"/>
    <property type="match status" value="1"/>
</dbReference>
<dbReference type="GO" id="GO:0003747">
    <property type="term" value="F:translation release factor activity"/>
    <property type="evidence" value="ECO:0007669"/>
    <property type="project" value="InterPro"/>
</dbReference>
<dbReference type="Proteomes" id="UP000076858">
    <property type="component" value="Unassembled WGS sequence"/>
</dbReference>
<comment type="similarity">
    <text evidence="1">Belongs to the prokaryotic/mitochondrial release factor family.</text>
</comment>
<dbReference type="PROSITE" id="PS00745">
    <property type="entry name" value="RF_PROK_I"/>
    <property type="match status" value="1"/>
</dbReference>
<accession>A0A165A4X9</accession>
<sequence length="293" mass="33318">MGDLAKMVHEEHEQLDKTLTQIQNEALELILQEEDSQTEGIIMEFSAGVGGQESMLFCSEILEMYSNYCDSEGWDFELTDVERSDLEGVRHAALTINDPEAYKRLRFESGVHRVQRVPKTEKAGRVHTSTVAVAILPRPSEVTVTIEHKDLKIETKRASGAGGQHVNTTESAVRITHLPSGLVAECQTQRSQMQNRKVAIDKIRARLFQMKIDQQLASTRSSRKLQVGSSSRSEKIRTYNFPQDRVTDHRINFTSHNLGEFLRGARTFEILLGRLQEESHKERVAEFLEQIKL</sequence>
<dbReference type="Pfam" id="PF03462">
    <property type="entry name" value="PCRF"/>
    <property type="match status" value="1"/>
</dbReference>
<comment type="caution">
    <text evidence="6">The sequence shown here is derived from an EMBL/GenBank/DDBJ whole genome shotgun (WGS) entry which is preliminary data.</text>
</comment>
<dbReference type="SMART" id="SM00937">
    <property type="entry name" value="PCRF"/>
    <property type="match status" value="1"/>
</dbReference>
<dbReference type="SUPFAM" id="SSF75620">
    <property type="entry name" value="Release factor"/>
    <property type="match status" value="1"/>
</dbReference>
<evidence type="ECO:0000313" key="6">
    <source>
        <dbReference type="EMBL" id="KZS17182.1"/>
    </source>
</evidence>
<dbReference type="GO" id="GO:0005737">
    <property type="term" value="C:cytoplasm"/>
    <property type="evidence" value="ECO:0007669"/>
    <property type="project" value="UniProtKB-ARBA"/>
</dbReference>
<dbReference type="InterPro" id="IPR045853">
    <property type="entry name" value="Pep_chain_release_fac_I_sf"/>
</dbReference>
<dbReference type="OrthoDB" id="6337226at2759"/>
<evidence type="ECO:0000256" key="3">
    <source>
        <dbReference type="ARBA" id="ARBA00022917"/>
    </source>
</evidence>
<dbReference type="Gene3D" id="3.30.70.1660">
    <property type="match status" value="1"/>
</dbReference>
<dbReference type="PANTHER" id="PTHR43804:SF7">
    <property type="entry name" value="LD18447P"/>
    <property type="match status" value="1"/>
</dbReference>
<evidence type="ECO:0000256" key="4">
    <source>
        <dbReference type="SAM" id="Coils"/>
    </source>
</evidence>
<evidence type="ECO:0000259" key="5">
    <source>
        <dbReference type="PROSITE" id="PS00745"/>
    </source>
</evidence>
<dbReference type="InterPro" id="IPR050057">
    <property type="entry name" value="Prokaryotic/Mito_RF"/>
</dbReference>
<dbReference type="FunFam" id="3.30.160.20:FF:000004">
    <property type="entry name" value="Peptide chain release factor 1"/>
    <property type="match status" value="1"/>
</dbReference>
<reference evidence="6 7" key="1">
    <citation type="submission" date="2016-03" db="EMBL/GenBank/DDBJ databases">
        <title>EvidentialGene: Evidence-directed Construction of Genes on Genomes.</title>
        <authorList>
            <person name="Gilbert D.G."/>
            <person name="Choi J.-H."/>
            <person name="Mockaitis K."/>
            <person name="Colbourne J."/>
            <person name="Pfrender M."/>
        </authorList>
    </citation>
    <scope>NUCLEOTIDE SEQUENCE [LARGE SCALE GENOMIC DNA]</scope>
    <source>
        <strain evidence="6 7">Xinb3</strain>
        <tissue evidence="6">Complete organism</tissue>
    </source>
</reference>
<proteinExistence type="inferred from homology"/>
<feature type="domain" description="Prokaryotic-type class I peptide chain release factors" evidence="5">
    <location>
        <begin position="157"/>
        <end position="173"/>
    </location>
</feature>
<keyword evidence="7" id="KW-1185">Reference proteome</keyword>
<dbReference type="PANTHER" id="PTHR43804">
    <property type="entry name" value="LD18447P"/>
    <property type="match status" value="1"/>
</dbReference>
<evidence type="ECO:0000313" key="7">
    <source>
        <dbReference type="Proteomes" id="UP000076858"/>
    </source>
</evidence>
<dbReference type="InterPro" id="IPR005139">
    <property type="entry name" value="PCRF"/>
</dbReference>
<organism evidence="6 7">
    <name type="scientific">Daphnia magna</name>
    <dbReference type="NCBI Taxonomy" id="35525"/>
    <lineage>
        <taxon>Eukaryota</taxon>
        <taxon>Metazoa</taxon>
        <taxon>Ecdysozoa</taxon>
        <taxon>Arthropoda</taxon>
        <taxon>Crustacea</taxon>
        <taxon>Branchiopoda</taxon>
        <taxon>Diplostraca</taxon>
        <taxon>Cladocera</taxon>
        <taxon>Anomopoda</taxon>
        <taxon>Daphniidae</taxon>
        <taxon>Daphnia</taxon>
    </lineage>
</organism>
<dbReference type="Gene3D" id="3.30.160.20">
    <property type="match status" value="1"/>
</dbReference>
<dbReference type="InterPro" id="IPR000352">
    <property type="entry name" value="Pep_chain_release_fac_I"/>
</dbReference>